<sequence>MKDAGEVILDRLIQHKESEPSFVRWLVGEWLITQIRSNSSSPQGIEDAISIVRNIYSLGSESLSSECHMFVNSLLEFIGRLHEDGLIDYILTFESSSCNIEGLSPLQSYVIEVLGKFPKLFKYYLGIAHSLDESDQFIENIRRFYFASVCLKGRGGREYHNLEQELGNMSSTKDCEEEEVKYLESVMCKLYDIVNIVMVSPNNSGLYEYYKIIATDLAVIASSSLNLFLSEKCRVVYDKLIEYEESETKFASISHVPFIESIIARLQYMLRNVPEIDRYYMIESCFEKGQFPLWPRNFWSDVGKRSVDLETSSDIVSPNSTRFKDICRYIMLDMYAYYLVCFVNREHRALMMTHKEILSQELQEMWDATPINGCSSENKWSVLGLFLLKRNVMYVCGSFVDFLVKCGVCVSFEHVKHIGISADRLTRLSILDIESISDMVRGGRFQGDLSQLIVLISTLGTDIFVKVVHGLEKEEEEEEEEEEKGTEKDHVQVCQNVVKSISPNLSQLHIAFLKKIALMIPKLNEKFESLKQDPKIRSLFLEFPQLVRIWMTLFYKCVGMFLESLDTSVPNSYISLIANSLLQDIQKHYYLPTTWTSKSLFSLSNVISGDASMTSRTRVQFPQQNILRKCKKCGVLTSSSGCDAKPSASECPTASLAFGTTCPTQGCGESTLSFLKLGDLHRENRILALATLSDTGFIEEWDGVSSVLEDVKHARASMPFQITTVAHQIIHFLCNLILFVKATASIDEAKPDCGISEALPDYYYKISMASLALSLKYGSISIKDLEERILPDSLCELNKRRMGSLSKSLEDKRRIESEFVKMIDKVLDAPISADITPKLMTPSVSRVNKHFEKNIKSIFRKEIPQYSRPNFFSIDPKDSNITGSLPDVISAKQIISKMNSEVDVLPRDSSIFRSILKDEKAKEVEEEEEDVEIDEDCMIAGVKSNGRSGYHQDTFIRSEQMLHWLLVMIQVVRKFISSERSAPKKLHLHADITPKLMTPSVSRVNKHFEKNIKSIFRKEIPQYSRPNFFSIDPKDSNITGSLPDVISAKQIISKMNSEVDVLPRDSSIFRSILKDEKAKEVEEEEEDVEIDEDCMIAGVKSNGRSGYHQDTFIRSEQMLHWLLVMIQVVRKFISSERSSPKKLHLQYLWSSSNMMRTNMIFRGYCGYESVCAVNSLWFELSPEVPIYPLLFLSVDPDKDPYFDEVDKCANWFSHKIEFLCQHHNVFCDNLGSSSSSISLDSMISSQRFVLPTEGFLFSASPSVLRKDGHISFDFSLTQSLFKFMYSGVSKIDIEHSRKHITDIIPEISSQYVVERQLLEYCIRERKNRMKHCDSYRELLDHVENSDLSYVLADIFKWCIMFQSISSHLPVSTDINIIGEKRLNEEFTFLSKIRTKPIPIQHISTLFFACLMSVSCESLSDYCSNRLLGLEFLMPKGAPSFRNETLEQSLRAVESEDLALEIIIYFKWLMISGFIDVFSAKGYLPLNMYFLSEDCFEKEYMETLDKIQITKIDLREFLVGLEKKFVLKH</sequence>
<name>A0ABQ5JXP4_9EUKA</name>
<dbReference type="EMBL" id="BQXS01012318">
    <property type="protein sequence ID" value="GKT21452.1"/>
    <property type="molecule type" value="Genomic_DNA"/>
</dbReference>
<organism evidence="1 2">
    <name type="scientific">Aduncisulcus paluster</name>
    <dbReference type="NCBI Taxonomy" id="2918883"/>
    <lineage>
        <taxon>Eukaryota</taxon>
        <taxon>Metamonada</taxon>
        <taxon>Carpediemonas-like organisms</taxon>
        <taxon>Aduncisulcus</taxon>
    </lineage>
</organism>
<evidence type="ECO:0000313" key="2">
    <source>
        <dbReference type="Proteomes" id="UP001057375"/>
    </source>
</evidence>
<gene>
    <name evidence="1" type="ORF">ADUPG1_011908</name>
</gene>
<protein>
    <submittedName>
        <fullName evidence="1">Uncharacterized protein</fullName>
    </submittedName>
</protein>
<comment type="caution">
    <text evidence="1">The sequence shown here is derived from an EMBL/GenBank/DDBJ whole genome shotgun (WGS) entry which is preliminary data.</text>
</comment>
<accession>A0ABQ5JXP4</accession>
<proteinExistence type="predicted"/>
<evidence type="ECO:0000313" key="1">
    <source>
        <dbReference type="EMBL" id="GKT21452.1"/>
    </source>
</evidence>
<reference evidence="1" key="1">
    <citation type="submission" date="2022-03" db="EMBL/GenBank/DDBJ databases">
        <title>Draft genome sequence of Aduncisulcus paluster, a free-living microaerophilic Fornicata.</title>
        <authorList>
            <person name="Yuyama I."/>
            <person name="Kume K."/>
            <person name="Tamura T."/>
            <person name="Inagaki Y."/>
            <person name="Hashimoto T."/>
        </authorList>
    </citation>
    <scope>NUCLEOTIDE SEQUENCE</scope>
    <source>
        <strain evidence="1">NY0171</strain>
    </source>
</reference>
<dbReference type="Proteomes" id="UP001057375">
    <property type="component" value="Unassembled WGS sequence"/>
</dbReference>
<keyword evidence="2" id="KW-1185">Reference proteome</keyword>